<accession>A0A0F4YFG3</accession>
<dbReference type="RefSeq" id="XP_013323604.1">
    <property type="nucleotide sequence ID" value="XM_013468150.1"/>
</dbReference>
<comment type="caution">
    <text evidence="1">The sequence shown here is derived from an EMBL/GenBank/DDBJ whole genome shotgun (WGS) entry which is preliminary data.</text>
</comment>
<dbReference type="EMBL" id="LASV01000722">
    <property type="protein sequence ID" value="KKA16992.1"/>
    <property type="molecule type" value="Genomic_DNA"/>
</dbReference>
<dbReference type="Proteomes" id="UP000053958">
    <property type="component" value="Unassembled WGS sequence"/>
</dbReference>
<dbReference type="GeneID" id="25321336"/>
<protein>
    <submittedName>
        <fullName evidence="1">Uncharacterized protein</fullName>
    </submittedName>
</protein>
<keyword evidence="2" id="KW-1185">Reference proteome</keyword>
<sequence>MSFPLPSGPHPAPVEDALVESSLKMPDLSTRNLARARTRPGTSSRMAADTLLSLCRPVLSEFTSTVPLDDTFNISQLTNDLQFPLLPQLKSAYVRVDISISTDSEFFLSEEKRSTVWPAFRPWRTASQTLSNNDSGLIVKVRGLVPVLRPVYTTSRPSGELATLQFPRTKMNWPYL</sequence>
<proteinExistence type="predicted"/>
<reference evidence="1 2" key="1">
    <citation type="submission" date="2015-04" db="EMBL/GenBank/DDBJ databases">
        <authorList>
            <person name="Heijne W.H."/>
            <person name="Fedorova N.D."/>
            <person name="Nierman W.C."/>
            <person name="Vollebregt A.W."/>
            <person name="Zhao Z."/>
            <person name="Wu L."/>
            <person name="Kumar M."/>
            <person name="Stam H."/>
            <person name="van den Berg M.A."/>
            <person name="Pel H.J."/>
        </authorList>
    </citation>
    <scope>NUCLEOTIDE SEQUENCE [LARGE SCALE GENOMIC DNA]</scope>
    <source>
        <strain evidence="1 2">CBS 393.64</strain>
    </source>
</reference>
<evidence type="ECO:0000313" key="1">
    <source>
        <dbReference type="EMBL" id="KKA16992.1"/>
    </source>
</evidence>
<name>A0A0F4YFG3_RASE3</name>
<organism evidence="1 2">
    <name type="scientific">Rasamsonia emersonii (strain ATCC 16479 / CBS 393.64 / IMI 116815)</name>
    <dbReference type="NCBI Taxonomy" id="1408163"/>
    <lineage>
        <taxon>Eukaryota</taxon>
        <taxon>Fungi</taxon>
        <taxon>Dikarya</taxon>
        <taxon>Ascomycota</taxon>
        <taxon>Pezizomycotina</taxon>
        <taxon>Eurotiomycetes</taxon>
        <taxon>Eurotiomycetidae</taxon>
        <taxon>Eurotiales</taxon>
        <taxon>Trichocomaceae</taxon>
        <taxon>Rasamsonia</taxon>
    </lineage>
</organism>
<gene>
    <name evidence="1" type="ORF">T310_9398</name>
</gene>
<evidence type="ECO:0000313" key="2">
    <source>
        <dbReference type="Proteomes" id="UP000053958"/>
    </source>
</evidence>
<dbReference type="AlphaFoldDB" id="A0A0F4YFG3"/>